<dbReference type="EMBL" id="MJEQ01000280">
    <property type="protein sequence ID" value="OIT37701.1"/>
    <property type="molecule type" value="Genomic_DNA"/>
</dbReference>
<name>A0A314L7E9_NICAT</name>
<accession>A0A314L7E9</accession>
<gene>
    <name evidence="1" type="ORF">A4A49_57385</name>
</gene>
<dbReference type="Proteomes" id="UP000187609">
    <property type="component" value="Unassembled WGS sequence"/>
</dbReference>
<feature type="non-terminal residue" evidence="1">
    <location>
        <position position="156"/>
    </location>
</feature>
<comment type="caution">
    <text evidence="1">The sequence shown here is derived from an EMBL/GenBank/DDBJ whole genome shotgun (WGS) entry which is preliminary data.</text>
</comment>
<dbReference type="PANTHER" id="PTHR35218:SF9">
    <property type="entry name" value="ENDONUCLEASE_EXONUCLEASE_PHOSPHATASE DOMAIN-CONTAINING PROTEIN"/>
    <property type="match status" value="1"/>
</dbReference>
<dbReference type="AlphaFoldDB" id="A0A314L7E9"/>
<proteinExistence type="predicted"/>
<feature type="non-terminal residue" evidence="1">
    <location>
        <position position="1"/>
    </location>
</feature>
<sequence>RLKNLVSFNKVAFVAIYEPFMNMNKIEGYKRYLGFQHCMTNSNGQIWCFWKGLNHTICIANTDQQLTLNMKDTPSEIGTVVMVVYAKCTPVKREDLWDSIANLHNQIRGPWCMGEDFNVIMDPDEKLGGLPHRMSKSMEFINCMEACGLSDISFTG</sequence>
<evidence type="ECO:0000313" key="2">
    <source>
        <dbReference type="Proteomes" id="UP000187609"/>
    </source>
</evidence>
<organism evidence="1 2">
    <name type="scientific">Nicotiana attenuata</name>
    <name type="common">Coyote tobacco</name>
    <dbReference type="NCBI Taxonomy" id="49451"/>
    <lineage>
        <taxon>Eukaryota</taxon>
        <taxon>Viridiplantae</taxon>
        <taxon>Streptophyta</taxon>
        <taxon>Embryophyta</taxon>
        <taxon>Tracheophyta</taxon>
        <taxon>Spermatophyta</taxon>
        <taxon>Magnoliopsida</taxon>
        <taxon>eudicotyledons</taxon>
        <taxon>Gunneridae</taxon>
        <taxon>Pentapetalae</taxon>
        <taxon>asterids</taxon>
        <taxon>lamiids</taxon>
        <taxon>Solanales</taxon>
        <taxon>Solanaceae</taxon>
        <taxon>Nicotianoideae</taxon>
        <taxon>Nicotianeae</taxon>
        <taxon>Nicotiana</taxon>
    </lineage>
</organism>
<dbReference type="Gene3D" id="3.60.10.10">
    <property type="entry name" value="Endonuclease/exonuclease/phosphatase"/>
    <property type="match status" value="1"/>
</dbReference>
<dbReference type="Gramene" id="OIT37701">
    <property type="protein sequence ID" value="OIT37701"/>
    <property type="gene ID" value="A4A49_57385"/>
</dbReference>
<dbReference type="PANTHER" id="PTHR35218">
    <property type="entry name" value="RNASE H DOMAIN-CONTAINING PROTEIN"/>
    <property type="match status" value="1"/>
</dbReference>
<dbReference type="InterPro" id="IPR036691">
    <property type="entry name" value="Endo/exonu/phosph_ase_sf"/>
</dbReference>
<reference evidence="1" key="1">
    <citation type="submission" date="2016-11" db="EMBL/GenBank/DDBJ databases">
        <title>The genome of Nicotiana attenuata.</title>
        <authorList>
            <person name="Xu S."/>
            <person name="Brockmoeller T."/>
            <person name="Gaquerel E."/>
            <person name="Navarro A."/>
            <person name="Kuhl H."/>
            <person name="Gase K."/>
            <person name="Ling Z."/>
            <person name="Zhou W."/>
            <person name="Kreitzer C."/>
            <person name="Stanke M."/>
            <person name="Tang H."/>
            <person name="Lyons E."/>
            <person name="Pandey P."/>
            <person name="Pandey S.P."/>
            <person name="Timmermann B."/>
            <person name="Baldwin I.T."/>
        </authorList>
    </citation>
    <scope>NUCLEOTIDE SEQUENCE [LARGE SCALE GENOMIC DNA]</scope>
    <source>
        <strain evidence="1">UT</strain>
    </source>
</reference>
<keyword evidence="2" id="KW-1185">Reference proteome</keyword>
<evidence type="ECO:0008006" key="3">
    <source>
        <dbReference type="Google" id="ProtNLM"/>
    </source>
</evidence>
<evidence type="ECO:0000313" key="1">
    <source>
        <dbReference type="EMBL" id="OIT37701.1"/>
    </source>
</evidence>
<protein>
    <recommendedName>
        <fullName evidence="3">Endonuclease/exonuclease/phosphatase domain-containing protein</fullName>
    </recommendedName>
</protein>